<dbReference type="FunFam" id="3.40.50.720:FF:000084">
    <property type="entry name" value="Short-chain dehydrogenase reductase"/>
    <property type="match status" value="1"/>
</dbReference>
<proteinExistence type="inferred from homology"/>
<feature type="compositionally biased region" description="Acidic residues" evidence="5">
    <location>
        <begin position="193"/>
        <end position="211"/>
    </location>
</feature>
<dbReference type="CDD" id="cd05233">
    <property type="entry name" value="SDR_c"/>
    <property type="match status" value="1"/>
</dbReference>
<name>A0A1I6KND7_9EURY</name>
<comment type="similarity">
    <text evidence="1 4">Belongs to the short-chain dehydrogenases/reductases (SDR) family.</text>
</comment>
<dbReference type="SUPFAM" id="SSF51735">
    <property type="entry name" value="NAD(P)-binding Rossmann-fold domains"/>
    <property type="match status" value="1"/>
</dbReference>
<organism evidence="6 7">
    <name type="scientific">Halomicrobium zhouii</name>
    <dbReference type="NCBI Taxonomy" id="767519"/>
    <lineage>
        <taxon>Archaea</taxon>
        <taxon>Methanobacteriati</taxon>
        <taxon>Methanobacteriota</taxon>
        <taxon>Stenosarchaea group</taxon>
        <taxon>Halobacteria</taxon>
        <taxon>Halobacteriales</taxon>
        <taxon>Haloarculaceae</taxon>
        <taxon>Halomicrobium</taxon>
    </lineage>
</organism>
<keyword evidence="7" id="KW-1185">Reference proteome</keyword>
<dbReference type="RefSeq" id="WP_089814698.1">
    <property type="nucleotide sequence ID" value="NZ_FOZK01000001.1"/>
</dbReference>
<keyword evidence="2" id="KW-0521">NADP</keyword>
<dbReference type="Proteomes" id="UP000199062">
    <property type="component" value="Unassembled WGS sequence"/>
</dbReference>
<evidence type="ECO:0000313" key="6">
    <source>
        <dbReference type="EMBL" id="SFR92762.1"/>
    </source>
</evidence>
<dbReference type="STRING" id="767519.SAMN05216559_1143"/>
<keyword evidence="3" id="KW-0560">Oxidoreductase</keyword>
<sequence>MSTLAETSALITGASSGIGRATAHALASRGADVTISARREERLQELAETLREEYGVDVLVHTADVTDDEQVADLVEAAAAEFGRLDTVVANAGLAREGSVEEMETDAFRQMMDVNCEGLFFTARESIPHLRETDGILVVLASMAGQYPRPGNPVYAATKWWARGFAKSLAGSVGSDGVGVTVVNPTEVRTEFGSEDDQASEDVLSPDEAAEPEDVAEAIAFAAEQEPPNVVQELDFYRRDKFEGW</sequence>
<dbReference type="PRINTS" id="PR00080">
    <property type="entry name" value="SDRFAMILY"/>
</dbReference>
<accession>A0A1I6KND7</accession>
<dbReference type="GO" id="GO:0016491">
    <property type="term" value="F:oxidoreductase activity"/>
    <property type="evidence" value="ECO:0007669"/>
    <property type="project" value="UniProtKB-KW"/>
</dbReference>
<gene>
    <name evidence="6" type="ORF">SAMN05216559_1143</name>
</gene>
<dbReference type="Pfam" id="PF00106">
    <property type="entry name" value="adh_short"/>
    <property type="match status" value="1"/>
</dbReference>
<dbReference type="EMBL" id="FOZK01000001">
    <property type="protein sequence ID" value="SFR92762.1"/>
    <property type="molecule type" value="Genomic_DNA"/>
</dbReference>
<dbReference type="InterPro" id="IPR036291">
    <property type="entry name" value="NAD(P)-bd_dom_sf"/>
</dbReference>
<evidence type="ECO:0000256" key="2">
    <source>
        <dbReference type="ARBA" id="ARBA00022857"/>
    </source>
</evidence>
<protein>
    <submittedName>
        <fullName evidence="6">NADP-dependent 3-hydroxy acid dehydrogenase YdfG</fullName>
    </submittedName>
</protein>
<dbReference type="PANTHER" id="PTHR43391:SF14">
    <property type="entry name" value="DEHYDROGENASE_REDUCTASE SDR FAMILY PROTEIN 7-LIKE"/>
    <property type="match status" value="1"/>
</dbReference>
<dbReference type="OrthoDB" id="161871at2157"/>
<dbReference type="InterPro" id="IPR002347">
    <property type="entry name" value="SDR_fam"/>
</dbReference>
<evidence type="ECO:0000256" key="5">
    <source>
        <dbReference type="SAM" id="MobiDB-lite"/>
    </source>
</evidence>
<dbReference type="AlphaFoldDB" id="A0A1I6KND7"/>
<evidence type="ECO:0000313" key="7">
    <source>
        <dbReference type="Proteomes" id="UP000199062"/>
    </source>
</evidence>
<evidence type="ECO:0000256" key="1">
    <source>
        <dbReference type="ARBA" id="ARBA00006484"/>
    </source>
</evidence>
<evidence type="ECO:0000256" key="4">
    <source>
        <dbReference type="RuleBase" id="RU000363"/>
    </source>
</evidence>
<dbReference type="PRINTS" id="PR00081">
    <property type="entry name" value="GDHRDH"/>
</dbReference>
<feature type="region of interest" description="Disordered" evidence="5">
    <location>
        <begin position="189"/>
        <end position="211"/>
    </location>
</feature>
<reference evidence="6 7" key="1">
    <citation type="submission" date="2016-10" db="EMBL/GenBank/DDBJ databases">
        <authorList>
            <person name="de Groot N.N."/>
        </authorList>
    </citation>
    <scope>NUCLEOTIDE SEQUENCE [LARGE SCALE GENOMIC DNA]</scope>
    <source>
        <strain evidence="6 7">CGMCC 1.10457</strain>
    </source>
</reference>
<evidence type="ECO:0000256" key="3">
    <source>
        <dbReference type="ARBA" id="ARBA00023002"/>
    </source>
</evidence>
<dbReference type="Gene3D" id="3.40.50.720">
    <property type="entry name" value="NAD(P)-binding Rossmann-like Domain"/>
    <property type="match status" value="1"/>
</dbReference>
<dbReference type="PANTHER" id="PTHR43391">
    <property type="entry name" value="RETINOL DEHYDROGENASE-RELATED"/>
    <property type="match status" value="1"/>
</dbReference>